<proteinExistence type="predicted"/>
<dbReference type="InterPro" id="IPR018721">
    <property type="entry name" value="DUF2252"/>
</dbReference>
<gene>
    <name evidence="1" type="ORF">CLV59_11187</name>
</gene>
<keyword evidence="2" id="KW-1185">Reference proteome</keyword>
<protein>
    <submittedName>
        <fullName evidence="1">Uncharacterized protein (DUF2252 family)</fullName>
    </submittedName>
</protein>
<dbReference type="EMBL" id="QLMA01000011">
    <property type="protein sequence ID" value="RAJ73968.1"/>
    <property type="molecule type" value="Genomic_DNA"/>
</dbReference>
<dbReference type="PANTHER" id="PTHR39441:SF1">
    <property type="entry name" value="DUF2252 DOMAIN-CONTAINING PROTEIN"/>
    <property type="match status" value="1"/>
</dbReference>
<comment type="caution">
    <text evidence="1">The sequence shown here is derived from an EMBL/GenBank/DDBJ whole genome shotgun (WGS) entry which is preliminary data.</text>
</comment>
<sequence>MHSVTSRVMTFNQGRIPELLNMKYAAMRENPFRFFRGTCHLFYEDLPARSPLLKSPLTWVCGDLHLENFGSYKADNHIPYFDINDFDESVLAPCLVDPTRLLCSVLLASDVLGINKKGAKQLFDTFLDAYANTLASGYIRSLEKQAATGTIKLFLDTVRNRKHKPFIMKRMEMRDGKPRLLIDKIKTLKAPKESRTAIREQVQAWLSQHPQTKGYVIMDLAYRIAGTGSLGGTRYVLLVTHPDAPGDYFLLDLKLALPSCILDYHSFAQPEWSDDASRVTEVQKRFQAASPALLHQVEVDGKHYILKVLQPSADKINFQSFNGKTRKLEEILSSMGQICAWDCLRSGGRQGSAIADELIDFAVQASKWKDTVFEYASSYALQVTKDFKAYATDYDTGKVKA</sequence>
<accession>A0A327VLA5</accession>
<reference evidence="1 2" key="1">
    <citation type="submission" date="2018-06" db="EMBL/GenBank/DDBJ databases">
        <title>Genomic Encyclopedia of Archaeal and Bacterial Type Strains, Phase II (KMG-II): from individual species to whole genera.</title>
        <authorList>
            <person name="Goeker M."/>
        </authorList>
    </citation>
    <scope>NUCLEOTIDE SEQUENCE [LARGE SCALE GENOMIC DNA]</scope>
    <source>
        <strain evidence="1 2">DSM 29821</strain>
    </source>
</reference>
<dbReference type="PANTHER" id="PTHR39441">
    <property type="entry name" value="DUF2252 DOMAIN-CONTAINING PROTEIN"/>
    <property type="match status" value="1"/>
</dbReference>
<evidence type="ECO:0000313" key="1">
    <source>
        <dbReference type="EMBL" id="RAJ73968.1"/>
    </source>
</evidence>
<organism evidence="1 2">
    <name type="scientific">Chitinophaga dinghuensis</name>
    <dbReference type="NCBI Taxonomy" id="1539050"/>
    <lineage>
        <taxon>Bacteria</taxon>
        <taxon>Pseudomonadati</taxon>
        <taxon>Bacteroidota</taxon>
        <taxon>Chitinophagia</taxon>
        <taxon>Chitinophagales</taxon>
        <taxon>Chitinophagaceae</taxon>
        <taxon>Chitinophaga</taxon>
    </lineage>
</organism>
<dbReference type="RefSeq" id="WP_170137938.1">
    <property type="nucleotide sequence ID" value="NZ_QLMA01000011.1"/>
</dbReference>
<dbReference type="AlphaFoldDB" id="A0A327VLA5"/>
<dbReference type="Pfam" id="PF10009">
    <property type="entry name" value="DUF2252"/>
    <property type="match status" value="1"/>
</dbReference>
<dbReference type="Proteomes" id="UP000249819">
    <property type="component" value="Unassembled WGS sequence"/>
</dbReference>
<evidence type="ECO:0000313" key="2">
    <source>
        <dbReference type="Proteomes" id="UP000249819"/>
    </source>
</evidence>
<name>A0A327VLA5_9BACT</name>